<feature type="transmembrane region" description="Helical" evidence="1">
    <location>
        <begin position="12"/>
        <end position="30"/>
    </location>
</feature>
<keyword evidence="1" id="KW-1133">Transmembrane helix</keyword>
<evidence type="ECO:0000313" key="2">
    <source>
        <dbReference type="EMBL" id="KAF4725851.1"/>
    </source>
</evidence>
<feature type="non-terminal residue" evidence="2">
    <location>
        <position position="1"/>
    </location>
</feature>
<organism evidence="2 3">
    <name type="scientific">Perkinsus olseni</name>
    <name type="common">Perkinsus atlanticus</name>
    <dbReference type="NCBI Taxonomy" id="32597"/>
    <lineage>
        <taxon>Eukaryota</taxon>
        <taxon>Sar</taxon>
        <taxon>Alveolata</taxon>
        <taxon>Perkinsozoa</taxon>
        <taxon>Perkinsea</taxon>
        <taxon>Perkinsida</taxon>
        <taxon>Perkinsidae</taxon>
        <taxon>Perkinsus</taxon>
    </lineage>
</organism>
<comment type="caution">
    <text evidence="2">The sequence shown here is derived from an EMBL/GenBank/DDBJ whole genome shotgun (WGS) entry which is preliminary data.</text>
</comment>
<reference evidence="2 3" key="1">
    <citation type="submission" date="2020-04" db="EMBL/GenBank/DDBJ databases">
        <title>Perkinsus olseni comparative genomics.</title>
        <authorList>
            <person name="Bogema D.R."/>
        </authorList>
    </citation>
    <scope>NUCLEOTIDE SEQUENCE [LARGE SCALE GENOMIC DNA]</scope>
    <source>
        <strain evidence="2 3">ATCC PRA-207</strain>
    </source>
</reference>
<keyword evidence="1" id="KW-0812">Transmembrane</keyword>
<feature type="transmembrane region" description="Helical" evidence="1">
    <location>
        <begin position="45"/>
        <end position="64"/>
    </location>
</feature>
<feature type="non-terminal residue" evidence="2">
    <location>
        <position position="144"/>
    </location>
</feature>
<gene>
    <name evidence="2" type="ORF">FOZ63_022324</name>
</gene>
<dbReference type="Proteomes" id="UP000553632">
    <property type="component" value="Unassembled WGS sequence"/>
</dbReference>
<name>A0A7J6RZI0_PEROL</name>
<keyword evidence="3" id="KW-1185">Reference proteome</keyword>
<sequence length="144" mass="15963">ARLAALLRSEWLLALLGALSFVVFGIITNSDNLSLPLWAWIGLQAYQLALALALTTLLGVAVVEELHGGGGVQRRIWVLAFSVVPYYLSLAILVPLLGWPYVIYSQWMSTLIPLLCQSTSEDEYYDYDHHGIPVEGERYTPVEG</sequence>
<dbReference type="EMBL" id="JABANO010022015">
    <property type="protein sequence ID" value="KAF4725851.1"/>
    <property type="molecule type" value="Genomic_DNA"/>
</dbReference>
<evidence type="ECO:0000256" key="1">
    <source>
        <dbReference type="SAM" id="Phobius"/>
    </source>
</evidence>
<evidence type="ECO:0000313" key="3">
    <source>
        <dbReference type="Proteomes" id="UP000553632"/>
    </source>
</evidence>
<keyword evidence="1" id="KW-0472">Membrane</keyword>
<feature type="transmembrane region" description="Helical" evidence="1">
    <location>
        <begin position="76"/>
        <end position="99"/>
    </location>
</feature>
<proteinExistence type="predicted"/>
<protein>
    <submittedName>
        <fullName evidence="2">Uncharacterized protein</fullName>
    </submittedName>
</protein>
<dbReference type="AlphaFoldDB" id="A0A7J6RZI0"/>
<accession>A0A7J6RZI0</accession>